<dbReference type="InterPro" id="IPR035684">
    <property type="entry name" value="ArgRS_core"/>
</dbReference>
<dbReference type="Gene3D" id="1.10.730.10">
    <property type="entry name" value="Isoleucyl-tRNA Synthetase, Domain 1"/>
    <property type="match status" value="1"/>
</dbReference>
<dbReference type="GO" id="GO:0032543">
    <property type="term" value="P:mitochondrial translation"/>
    <property type="evidence" value="ECO:0007669"/>
    <property type="project" value="TreeGrafter"/>
</dbReference>
<keyword evidence="7 12" id="KW-0030">Aminoacyl-tRNA synthetase</keyword>
<name>N6U271_DENPD</name>
<evidence type="ECO:0000256" key="2">
    <source>
        <dbReference type="ARBA" id="ARBA00012837"/>
    </source>
</evidence>
<dbReference type="FunFam" id="3.40.50.620:FF:000058">
    <property type="entry name" value="Mitochondrial arginyl-tRNA synthetase"/>
    <property type="match status" value="1"/>
</dbReference>
<comment type="similarity">
    <text evidence="1 12">Belongs to the class-I aminoacyl-tRNA synthetase family.</text>
</comment>
<dbReference type="PANTHER" id="PTHR11956">
    <property type="entry name" value="ARGINYL-TRNA SYNTHETASE"/>
    <property type="match status" value="1"/>
</dbReference>
<evidence type="ECO:0000256" key="10">
    <source>
        <dbReference type="ARBA" id="ARBA00049339"/>
    </source>
</evidence>
<dbReference type="PROSITE" id="PS00178">
    <property type="entry name" value="AA_TRNA_LIGASE_I"/>
    <property type="match status" value="1"/>
</dbReference>
<keyword evidence="4 12" id="KW-0547">Nucleotide-binding</keyword>
<keyword evidence="3 12" id="KW-0436">Ligase</keyword>
<dbReference type="EMBL" id="KB741007">
    <property type="protein sequence ID" value="ENN75635.1"/>
    <property type="molecule type" value="Genomic_DNA"/>
</dbReference>
<dbReference type="InterPro" id="IPR008909">
    <property type="entry name" value="DALR_anticod-bd"/>
</dbReference>
<dbReference type="InterPro" id="IPR014729">
    <property type="entry name" value="Rossmann-like_a/b/a_fold"/>
</dbReference>
<dbReference type="OrthoDB" id="68056at2759"/>
<dbReference type="Gene3D" id="3.40.50.620">
    <property type="entry name" value="HUPs"/>
    <property type="match status" value="1"/>
</dbReference>
<gene>
    <name evidence="13" type="ORF">YQE_07813</name>
</gene>
<evidence type="ECO:0000256" key="9">
    <source>
        <dbReference type="ARBA" id="ARBA00039495"/>
    </source>
</evidence>
<dbReference type="PANTHER" id="PTHR11956:SF11">
    <property type="entry name" value="ARGININE--TRNA LIGASE, MITOCHONDRIAL-RELATED"/>
    <property type="match status" value="1"/>
</dbReference>
<protein>
    <recommendedName>
        <fullName evidence="9">Probable arginine--tRNA ligase, mitochondrial</fullName>
        <ecNumber evidence="2">6.1.1.19</ecNumber>
    </recommendedName>
    <alternativeName>
        <fullName evidence="8">Arginyl-tRNA synthetase</fullName>
    </alternativeName>
</protein>
<sequence>MSTKLKLYVGRKIIDALDKATKFSPTQLQNLIHVGNPVEKSKVELNLPMNILETHLGITNVNHILKIQPDDIIRSVNLVRDRANRKISFEIDRTIFMKDVMENSFLPDLNFKPRNMVIEFSSPNVAKPFHYGHLRSTIIGNFLSNLNTFIKNKVTRLNYLGDWGTQFGLIKIGVDHLNYDTETLKNDPIKLLYQSYVHANKLAESDPNIAEQAKALFARLEQGSPEDLEAWRQILDFTKDELAKTYSRLGITFDEYNYESMYSAKEISSVIEALRTKNILKKQKDGKEVAEIGNDRTVSVMKSDGTTLYLTRDIAAAIDRFEKFKFDKMYYVVENGQSDHFNALKSIVSKMDKPWADRIFHVKFGRIRGMSTRKGTAVFLNDILDECKELVVKKQIESPTTKVPITDEKTSDILGISCVIINDLKQRRQKDYDFDWETILQASPTGRQSVKGDTGIKLQYTHCRLTSLEENAGAIPATVCNSEILKEEEVTILLKQMAKFQDVLHIANEQLEASVLCYISNRCSNHISKALKRLQVKGMDPEVASQRLLLFNTAREVLKNGMTILGLTPLKKM</sequence>
<evidence type="ECO:0000313" key="13">
    <source>
        <dbReference type="EMBL" id="ENN75635.1"/>
    </source>
</evidence>
<organism evidence="13">
    <name type="scientific">Dendroctonus ponderosae</name>
    <name type="common">Mountain pine beetle</name>
    <dbReference type="NCBI Taxonomy" id="77166"/>
    <lineage>
        <taxon>Eukaryota</taxon>
        <taxon>Metazoa</taxon>
        <taxon>Ecdysozoa</taxon>
        <taxon>Arthropoda</taxon>
        <taxon>Hexapoda</taxon>
        <taxon>Insecta</taxon>
        <taxon>Pterygota</taxon>
        <taxon>Neoptera</taxon>
        <taxon>Endopterygota</taxon>
        <taxon>Coleoptera</taxon>
        <taxon>Polyphaga</taxon>
        <taxon>Cucujiformia</taxon>
        <taxon>Curculionidae</taxon>
        <taxon>Scolytinae</taxon>
        <taxon>Dendroctonus</taxon>
    </lineage>
</organism>
<evidence type="ECO:0000256" key="3">
    <source>
        <dbReference type="ARBA" id="ARBA00022598"/>
    </source>
</evidence>
<dbReference type="SMART" id="SM00836">
    <property type="entry name" value="DALR_1"/>
    <property type="match status" value="1"/>
</dbReference>
<evidence type="ECO:0000256" key="11">
    <source>
        <dbReference type="ARBA" id="ARBA00049595"/>
    </source>
</evidence>
<accession>N6U271</accession>
<reference evidence="13" key="1">
    <citation type="journal article" date="2013" name="Genome Biol.">
        <title>Draft genome of the mountain pine beetle, Dendroctonus ponderosae Hopkins, a major forest pest.</title>
        <authorList>
            <person name="Keeling C.I."/>
            <person name="Yuen M.M."/>
            <person name="Liao N.Y."/>
            <person name="Docking T.R."/>
            <person name="Chan S.K."/>
            <person name="Taylor G.A."/>
            <person name="Palmquist D.L."/>
            <person name="Jackman S.D."/>
            <person name="Nguyen A."/>
            <person name="Li M."/>
            <person name="Henderson H."/>
            <person name="Janes J.K."/>
            <person name="Zhao Y."/>
            <person name="Pandoh P."/>
            <person name="Moore R."/>
            <person name="Sperling F.A."/>
            <person name="Huber D.P."/>
            <person name="Birol I."/>
            <person name="Jones S.J."/>
            <person name="Bohlmann J."/>
        </authorList>
    </citation>
    <scope>NUCLEOTIDE SEQUENCE</scope>
</reference>
<evidence type="ECO:0000256" key="1">
    <source>
        <dbReference type="ARBA" id="ARBA00005594"/>
    </source>
</evidence>
<keyword evidence="5 12" id="KW-0067">ATP-binding</keyword>
<evidence type="ECO:0000256" key="6">
    <source>
        <dbReference type="ARBA" id="ARBA00022917"/>
    </source>
</evidence>
<dbReference type="GO" id="GO:0005739">
    <property type="term" value="C:mitochondrion"/>
    <property type="evidence" value="ECO:0007669"/>
    <property type="project" value="TreeGrafter"/>
</dbReference>
<dbReference type="NCBIfam" id="TIGR00456">
    <property type="entry name" value="argS"/>
    <property type="match status" value="1"/>
</dbReference>
<dbReference type="AlphaFoldDB" id="N6U271"/>
<evidence type="ECO:0000256" key="8">
    <source>
        <dbReference type="ARBA" id="ARBA00033033"/>
    </source>
</evidence>
<comment type="function">
    <text evidence="11">Catalyzes the attachment of arginine to tRNA(Arg) in a two-step reaction: arginine is first activated by ATP to form Arg-AMP and then transferred to the acceptor end of tRNA(Arg).</text>
</comment>
<evidence type="ECO:0000256" key="4">
    <source>
        <dbReference type="ARBA" id="ARBA00022741"/>
    </source>
</evidence>
<dbReference type="SUPFAM" id="SSF52374">
    <property type="entry name" value="Nucleotidylyl transferase"/>
    <property type="match status" value="1"/>
</dbReference>
<dbReference type="FunFam" id="1.10.730.10:FF:000006">
    <property type="entry name" value="Arginyl-tRNA synthetase 2, mitochondrial"/>
    <property type="match status" value="1"/>
</dbReference>
<dbReference type="Pfam" id="PF05746">
    <property type="entry name" value="DALR_1"/>
    <property type="match status" value="1"/>
</dbReference>
<dbReference type="GO" id="GO:0005524">
    <property type="term" value="F:ATP binding"/>
    <property type="evidence" value="ECO:0007669"/>
    <property type="project" value="UniProtKB-KW"/>
</dbReference>
<keyword evidence="6 12" id="KW-0648">Protein biosynthesis</keyword>
<dbReference type="PRINTS" id="PR01038">
    <property type="entry name" value="TRNASYNTHARG"/>
</dbReference>
<dbReference type="SUPFAM" id="SSF47323">
    <property type="entry name" value="Anticodon-binding domain of a subclass of class I aminoacyl-tRNA synthetases"/>
    <property type="match status" value="1"/>
</dbReference>
<evidence type="ECO:0000256" key="7">
    <source>
        <dbReference type="ARBA" id="ARBA00023146"/>
    </source>
</evidence>
<dbReference type="GO" id="GO:0004814">
    <property type="term" value="F:arginine-tRNA ligase activity"/>
    <property type="evidence" value="ECO:0007669"/>
    <property type="project" value="UniProtKB-EC"/>
</dbReference>
<feature type="non-terminal residue" evidence="13">
    <location>
        <position position="1"/>
    </location>
</feature>
<comment type="catalytic activity">
    <reaction evidence="10">
        <text>tRNA(Arg) + L-arginine + ATP = L-arginyl-tRNA(Arg) + AMP + diphosphate</text>
        <dbReference type="Rhea" id="RHEA:20301"/>
        <dbReference type="Rhea" id="RHEA-COMP:9658"/>
        <dbReference type="Rhea" id="RHEA-COMP:9673"/>
        <dbReference type="ChEBI" id="CHEBI:30616"/>
        <dbReference type="ChEBI" id="CHEBI:32682"/>
        <dbReference type="ChEBI" id="CHEBI:33019"/>
        <dbReference type="ChEBI" id="CHEBI:78442"/>
        <dbReference type="ChEBI" id="CHEBI:78513"/>
        <dbReference type="ChEBI" id="CHEBI:456215"/>
        <dbReference type="EC" id="6.1.1.19"/>
    </reaction>
</comment>
<dbReference type="InterPro" id="IPR001412">
    <property type="entry name" value="aa-tRNA-synth_I_CS"/>
</dbReference>
<dbReference type="EC" id="6.1.1.19" evidence="2"/>
<dbReference type="InterPro" id="IPR001278">
    <property type="entry name" value="Arg-tRNA-ligase"/>
</dbReference>
<evidence type="ECO:0000256" key="5">
    <source>
        <dbReference type="ARBA" id="ARBA00022840"/>
    </source>
</evidence>
<dbReference type="OMA" id="YEFKWER"/>
<dbReference type="HOGENOM" id="CLU_006406_6_2_1"/>
<dbReference type="InterPro" id="IPR009080">
    <property type="entry name" value="tRNAsynth_Ia_anticodon-bd"/>
</dbReference>
<proteinExistence type="inferred from homology"/>
<dbReference type="Pfam" id="PF00750">
    <property type="entry name" value="tRNA-synt_1d"/>
    <property type="match status" value="1"/>
</dbReference>
<evidence type="ECO:0000256" key="12">
    <source>
        <dbReference type="RuleBase" id="RU363038"/>
    </source>
</evidence>
<dbReference type="GO" id="GO:0006420">
    <property type="term" value="P:arginyl-tRNA aminoacylation"/>
    <property type="evidence" value="ECO:0007669"/>
    <property type="project" value="InterPro"/>
</dbReference>